<keyword evidence="3" id="KW-1185">Reference proteome</keyword>
<proteinExistence type="predicted"/>
<organism evidence="2 3">
    <name type="scientific">Helicobacter ibis</name>
    <dbReference type="NCBI Taxonomy" id="2962633"/>
    <lineage>
        <taxon>Bacteria</taxon>
        <taxon>Pseudomonadati</taxon>
        <taxon>Campylobacterota</taxon>
        <taxon>Epsilonproteobacteria</taxon>
        <taxon>Campylobacterales</taxon>
        <taxon>Helicobacteraceae</taxon>
        <taxon>Helicobacter</taxon>
    </lineage>
</organism>
<evidence type="ECO:0000313" key="2">
    <source>
        <dbReference type="EMBL" id="MDA3968966.1"/>
    </source>
</evidence>
<dbReference type="Pfam" id="PF22196">
    <property type="entry name" value="HdrB-like_C"/>
    <property type="match status" value="1"/>
</dbReference>
<reference evidence="2 3" key="1">
    <citation type="submission" date="2023-01" db="EMBL/GenBank/DDBJ databases">
        <title>Description of Helicobacter ibis sp. nov. isolated from faecal droppings of black-faced ibis (Theristicus melanopis).</title>
        <authorList>
            <person name="Lopez-Cantillo M."/>
            <person name="Vidal-Veuthey B."/>
            <person name="Mella A."/>
            <person name="De La Haba R."/>
            <person name="Collado L."/>
        </authorList>
    </citation>
    <scope>NUCLEOTIDE SEQUENCE [LARGE SCALE GENOMIC DNA]</scope>
    <source>
        <strain evidence="2 3">A82</strain>
    </source>
</reference>
<dbReference type="InterPro" id="IPR054018">
    <property type="entry name" value="HdrB-like_C"/>
</dbReference>
<evidence type="ECO:0000259" key="1">
    <source>
        <dbReference type="Pfam" id="PF22196"/>
    </source>
</evidence>
<name>A0ABT4VG39_9HELI</name>
<feature type="domain" description="HdrB-like C-terminal" evidence="1">
    <location>
        <begin position="181"/>
        <end position="267"/>
    </location>
</feature>
<dbReference type="Gene3D" id="3.40.50.11810">
    <property type="match status" value="1"/>
</dbReference>
<evidence type="ECO:0000313" key="3">
    <source>
        <dbReference type="Proteomes" id="UP001210261"/>
    </source>
</evidence>
<comment type="caution">
    <text evidence="2">The sequence shown here is derived from an EMBL/GenBank/DDBJ whole genome shotgun (WGS) entry which is preliminary data.</text>
</comment>
<dbReference type="Proteomes" id="UP001210261">
    <property type="component" value="Unassembled WGS sequence"/>
</dbReference>
<dbReference type="EMBL" id="JAQHXR010000002">
    <property type="protein sequence ID" value="MDA3968966.1"/>
    <property type="molecule type" value="Genomic_DNA"/>
</dbReference>
<accession>A0ABT4VG39</accession>
<gene>
    <name evidence="2" type="ORF">PF021_04665</name>
</gene>
<dbReference type="RefSeq" id="WP_271021261.1">
    <property type="nucleotide sequence ID" value="NZ_JAQHXR010000002.1"/>
</dbReference>
<protein>
    <recommendedName>
        <fullName evidence="1">HdrB-like C-terminal domain-containing protein</fullName>
    </recommendedName>
</protein>
<sequence length="273" mass="31505">MDSLVLLQNNFYKNGSSILTQTLQQLTKKLNIQTDEIKTIQLGNKLLSLDESYYINLISLLTQVSKDGNKLIIYDSQSLIEIIKLFKKLYEDSDFKEDLEQSIKQSIDVISLENTIKFIPEIILQALNQNIDSINIGRWNGFKCGFIIDRELEGLIKELKILEQLELTTGLKILPFFSESYDYLLSTNEELAYKMASKIYYEMVDSGIDFIMSVNIGNFELFDTHALELKKATHRDDENIPVLFIPQVILALFKDSNKESLLFNKHKITPQML</sequence>